<dbReference type="PANTHER" id="PTHR46696:SF1">
    <property type="entry name" value="CYTOCHROME P450 YJIB-RELATED"/>
    <property type="match status" value="1"/>
</dbReference>
<accession>A0A941D162</accession>
<dbReference type="AlphaFoldDB" id="A0A941D162"/>
<evidence type="ECO:0000256" key="3">
    <source>
        <dbReference type="ARBA" id="ARBA00022723"/>
    </source>
</evidence>
<keyword evidence="4 8" id="KW-0560">Oxidoreductase</keyword>
<evidence type="ECO:0000256" key="6">
    <source>
        <dbReference type="ARBA" id="ARBA00023033"/>
    </source>
</evidence>
<name>A0A941D162_9CAUL</name>
<gene>
    <name evidence="9" type="ORF">JKL49_13350</name>
</gene>
<keyword evidence="10" id="KW-1185">Reference proteome</keyword>
<reference evidence="9" key="1">
    <citation type="submission" date="2021-04" db="EMBL/GenBank/DDBJ databases">
        <title>Draft genome assembly of strain Phenylobacterium sp. 20VBR1 using MiniION and Illumina platforms.</title>
        <authorList>
            <person name="Thomas F.A."/>
            <person name="Krishnan K.P."/>
            <person name="Sinha R.K."/>
        </authorList>
    </citation>
    <scope>NUCLEOTIDE SEQUENCE</scope>
    <source>
        <strain evidence="9">20VBR1</strain>
    </source>
</reference>
<dbReference type="InterPro" id="IPR017972">
    <property type="entry name" value="Cyt_P450_CS"/>
</dbReference>
<evidence type="ECO:0000256" key="4">
    <source>
        <dbReference type="ARBA" id="ARBA00023002"/>
    </source>
</evidence>
<dbReference type="InterPro" id="IPR002397">
    <property type="entry name" value="Cyt_P450_B"/>
</dbReference>
<organism evidence="9 10">
    <name type="scientific">Phenylobacterium glaciei</name>
    <dbReference type="NCBI Taxonomy" id="2803784"/>
    <lineage>
        <taxon>Bacteria</taxon>
        <taxon>Pseudomonadati</taxon>
        <taxon>Pseudomonadota</taxon>
        <taxon>Alphaproteobacteria</taxon>
        <taxon>Caulobacterales</taxon>
        <taxon>Caulobacteraceae</taxon>
        <taxon>Phenylobacterium</taxon>
    </lineage>
</organism>
<dbReference type="PANTHER" id="PTHR46696">
    <property type="entry name" value="P450, PUTATIVE (EUROFUNG)-RELATED"/>
    <property type="match status" value="1"/>
</dbReference>
<comment type="caution">
    <text evidence="9">The sequence shown here is derived from an EMBL/GenBank/DDBJ whole genome shotgun (WGS) entry which is preliminary data.</text>
</comment>
<evidence type="ECO:0000256" key="8">
    <source>
        <dbReference type="RuleBase" id="RU000461"/>
    </source>
</evidence>
<dbReference type="GO" id="GO:0016705">
    <property type="term" value="F:oxidoreductase activity, acting on paired donors, with incorporation or reduction of molecular oxygen"/>
    <property type="evidence" value="ECO:0007669"/>
    <property type="project" value="InterPro"/>
</dbReference>
<dbReference type="EMBL" id="JAGSGD010000001">
    <property type="protein sequence ID" value="MBR7620375.1"/>
    <property type="molecule type" value="Genomic_DNA"/>
</dbReference>
<dbReference type="GO" id="GO:0005506">
    <property type="term" value="F:iron ion binding"/>
    <property type="evidence" value="ECO:0007669"/>
    <property type="project" value="InterPro"/>
</dbReference>
<comment type="similarity">
    <text evidence="1 8">Belongs to the cytochrome P450 family.</text>
</comment>
<evidence type="ECO:0000256" key="1">
    <source>
        <dbReference type="ARBA" id="ARBA00010617"/>
    </source>
</evidence>
<evidence type="ECO:0000256" key="5">
    <source>
        <dbReference type="ARBA" id="ARBA00023004"/>
    </source>
</evidence>
<keyword evidence="5 8" id="KW-0408">Iron</keyword>
<dbReference type="CDD" id="cd20625">
    <property type="entry name" value="CYP164-like"/>
    <property type="match status" value="1"/>
</dbReference>
<comment type="function">
    <text evidence="7">Cytochromes P450 are a group of heme-thiolate monooxygenases. They oxidize a variety of structurally unrelated compounds, including steroids, fatty acids, and xenobiotics.</text>
</comment>
<evidence type="ECO:0000256" key="7">
    <source>
        <dbReference type="ARBA" id="ARBA00043906"/>
    </source>
</evidence>
<evidence type="ECO:0000313" key="9">
    <source>
        <dbReference type="EMBL" id="MBR7620375.1"/>
    </source>
</evidence>
<evidence type="ECO:0000256" key="2">
    <source>
        <dbReference type="ARBA" id="ARBA00022617"/>
    </source>
</evidence>
<evidence type="ECO:0000313" key="10">
    <source>
        <dbReference type="Proteomes" id="UP000622580"/>
    </source>
</evidence>
<proteinExistence type="inferred from homology"/>
<keyword evidence="2 8" id="KW-0349">Heme</keyword>
<keyword evidence="6 8" id="KW-0503">Monooxygenase</keyword>
<dbReference type="GO" id="GO:0004497">
    <property type="term" value="F:monooxygenase activity"/>
    <property type="evidence" value="ECO:0007669"/>
    <property type="project" value="UniProtKB-KW"/>
</dbReference>
<dbReference type="Pfam" id="PF00067">
    <property type="entry name" value="p450"/>
    <property type="match status" value="1"/>
</dbReference>
<dbReference type="Proteomes" id="UP000622580">
    <property type="component" value="Unassembled WGS sequence"/>
</dbReference>
<dbReference type="PROSITE" id="PS00086">
    <property type="entry name" value="CYTOCHROME_P450"/>
    <property type="match status" value="1"/>
</dbReference>
<protein>
    <submittedName>
        <fullName evidence="9">Cytochrome P450</fullName>
    </submittedName>
</protein>
<dbReference type="GO" id="GO:0020037">
    <property type="term" value="F:heme binding"/>
    <property type="evidence" value="ECO:0007669"/>
    <property type="project" value="InterPro"/>
</dbReference>
<sequence length="533" mass="59659">MSVSGRESDGVERLVHIFYIRQCRTQRKGMVRQYRILMRSQTAVKVTLQEILLNFRDRFGNSPQPFTPAGIPVTVHLRQLSAPDGVKCDVTVIPIRAIPVSDDTPMRAFRVVRFGEHVRQLRETTMADTPSLLQLTPLNPAFRDDPHVLLDALRTQSPVHRDDMAGAFVVSRHADVRALVSDRTLWRDPLHAEEASMMQRRLLENYDPATPRSHSTSILMLDDPDHARVRGPLTQALYARVAKFRPEVERIVKVSLDRLEGRDSFDLMDTFCVPIPIDVIAAILGVDPSRLGEFRTWSEDVIQSLNPMRTPEATVRMEKASAALSDYFTEMLEARRKAPQDDLISDMARLQAQGANLSDEELRINLTALLVGGNLTTTDLIGNGVRLFLLNPGELAKLRADPSLIKAAVEEVLRYEPPVDITARIASRDMAVSGCPVKAHQSMVVSLRGANRDPAAFDDPHRFDITRKHVPHVAFGGGAHICIGAPLARLEAQVALLALFERFPNLRFAEPDAKPAWRSLPFFRGLEKLELRG</sequence>
<dbReference type="InterPro" id="IPR001128">
    <property type="entry name" value="Cyt_P450"/>
</dbReference>
<dbReference type="SUPFAM" id="SSF48264">
    <property type="entry name" value="Cytochrome P450"/>
    <property type="match status" value="1"/>
</dbReference>
<keyword evidence="3 8" id="KW-0479">Metal-binding</keyword>
<dbReference type="RefSeq" id="WP_215341114.1">
    <property type="nucleotide sequence ID" value="NZ_JAGSGD010000001.1"/>
</dbReference>
<dbReference type="PRINTS" id="PR00359">
    <property type="entry name" value="BP450"/>
</dbReference>
<dbReference type="InterPro" id="IPR036396">
    <property type="entry name" value="Cyt_P450_sf"/>
</dbReference>
<dbReference type="Gene3D" id="1.10.630.10">
    <property type="entry name" value="Cytochrome P450"/>
    <property type="match status" value="1"/>
</dbReference>
<dbReference type="FunFam" id="1.10.630.10:FF:000018">
    <property type="entry name" value="Cytochrome P450 monooxygenase"/>
    <property type="match status" value="1"/>
</dbReference>